<sequence>MVLAVGVSANFSSKVQVRDTVLAAVRKRGDVGCGQRPDGGLRKWVTALLTRPKQEAKKQGNLRKEAVIISGVVLVNRRGRSCLRSD</sequence>
<proteinExistence type="predicted"/>
<protein>
    <submittedName>
        <fullName evidence="1">Uncharacterized protein</fullName>
    </submittedName>
</protein>
<comment type="caution">
    <text evidence="1">The sequence shown here is derived from an EMBL/GenBank/DDBJ whole genome shotgun (WGS) entry which is preliminary data.</text>
</comment>
<evidence type="ECO:0000313" key="2">
    <source>
        <dbReference type="Proteomes" id="UP001519460"/>
    </source>
</evidence>
<reference evidence="1 2" key="1">
    <citation type="journal article" date="2023" name="Sci. Data">
        <title>Genome assembly of the Korean intertidal mud-creeper Batillaria attramentaria.</title>
        <authorList>
            <person name="Patra A.K."/>
            <person name="Ho P.T."/>
            <person name="Jun S."/>
            <person name="Lee S.J."/>
            <person name="Kim Y."/>
            <person name="Won Y.J."/>
        </authorList>
    </citation>
    <scope>NUCLEOTIDE SEQUENCE [LARGE SCALE GENOMIC DNA]</scope>
    <source>
        <strain evidence="1">Wonlab-2016</strain>
    </source>
</reference>
<name>A0ABD0L011_9CAEN</name>
<gene>
    <name evidence="1" type="ORF">BaRGS_00015962</name>
</gene>
<keyword evidence="2" id="KW-1185">Reference proteome</keyword>
<organism evidence="1 2">
    <name type="scientific">Batillaria attramentaria</name>
    <dbReference type="NCBI Taxonomy" id="370345"/>
    <lineage>
        <taxon>Eukaryota</taxon>
        <taxon>Metazoa</taxon>
        <taxon>Spiralia</taxon>
        <taxon>Lophotrochozoa</taxon>
        <taxon>Mollusca</taxon>
        <taxon>Gastropoda</taxon>
        <taxon>Caenogastropoda</taxon>
        <taxon>Sorbeoconcha</taxon>
        <taxon>Cerithioidea</taxon>
        <taxon>Batillariidae</taxon>
        <taxon>Batillaria</taxon>
    </lineage>
</organism>
<dbReference type="AlphaFoldDB" id="A0ABD0L011"/>
<dbReference type="Proteomes" id="UP001519460">
    <property type="component" value="Unassembled WGS sequence"/>
</dbReference>
<evidence type="ECO:0000313" key="1">
    <source>
        <dbReference type="EMBL" id="KAK7492824.1"/>
    </source>
</evidence>
<dbReference type="EMBL" id="JACVVK020000099">
    <property type="protein sequence ID" value="KAK7492824.1"/>
    <property type="molecule type" value="Genomic_DNA"/>
</dbReference>
<accession>A0ABD0L011</accession>